<dbReference type="EC" id="2.7.7.65" evidence="2"/>
<evidence type="ECO:0000256" key="2">
    <source>
        <dbReference type="ARBA" id="ARBA00012528"/>
    </source>
</evidence>
<evidence type="ECO:0000256" key="5">
    <source>
        <dbReference type="SAM" id="Phobius"/>
    </source>
</evidence>
<dbReference type="GO" id="GO:0005886">
    <property type="term" value="C:plasma membrane"/>
    <property type="evidence" value="ECO:0007669"/>
    <property type="project" value="TreeGrafter"/>
</dbReference>
<dbReference type="Proteomes" id="UP000244934">
    <property type="component" value="Unassembled WGS sequence"/>
</dbReference>
<keyword evidence="8" id="KW-1185">Reference proteome</keyword>
<dbReference type="NCBIfam" id="TIGR00254">
    <property type="entry name" value="GGDEF"/>
    <property type="match status" value="1"/>
</dbReference>
<dbReference type="SMART" id="SM00267">
    <property type="entry name" value="GGDEF"/>
    <property type="match status" value="1"/>
</dbReference>
<dbReference type="InterPro" id="IPR000160">
    <property type="entry name" value="GGDEF_dom"/>
</dbReference>
<dbReference type="CDD" id="cd01949">
    <property type="entry name" value="GGDEF"/>
    <property type="match status" value="1"/>
</dbReference>
<name>A0A2R8CLP9_9GAMM</name>
<dbReference type="GO" id="GO:0043709">
    <property type="term" value="P:cell adhesion involved in single-species biofilm formation"/>
    <property type="evidence" value="ECO:0007669"/>
    <property type="project" value="TreeGrafter"/>
</dbReference>
<evidence type="ECO:0000256" key="4">
    <source>
        <dbReference type="SAM" id="MobiDB-lite"/>
    </source>
</evidence>
<dbReference type="GO" id="GO:1902201">
    <property type="term" value="P:negative regulation of bacterial-type flagellum-dependent cell motility"/>
    <property type="evidence" value="ECO:0007669"/>
    <property type="project" value="TreeGrafter"/>
</dbReference>
<dbReference type="InterPro" id="IPR050469">
    <property type="entry name" value="Diguanylate_Cyclase"/>
</dbReference>
<dbReference type="Gene3D" id="3.30.70.270">
    <property type="match status" value="1"/>
</dbReference>
<dbReference type="InterPro" id="IPR043128">
    <property type="entry name" value="Rev_trsase/Diguanyl_cyclase"/>
</dbReference>
<evidence type="ECO:0000256" key="3">
    <source>
        <dbReference type="ARBA" id="ARBA00034247"/>
    </source>
</evidence>
<reference evidence="8" key="1">
    <citation type="submission" date="2018-03" db="EMBL/GenBank/DDBJ databases">
        <authorList>
            <person name="Navarro De La Torre S."/>
        </authorList>
    </citation>
    <scope>NUCLEOTIDE SEQUENCE [LARGE SCALE GENOMIC DNA]</scope>
    <source>
        <strain evidence="8">EAod3</strain>
    </source>
</reference>
<evidence type="ECO:0000259" key="6">
    <source>
        <dbReference type="PROSITE" id="PS50887"/>
    </source>
</evidence>
<dbReference type="RefSeq" id="WP_108842580.1">
    <property type="nucleotide sequence ID" value="NZ_ONZI01000002.1"/>
</dbReference>
<feature type="domain" description="GGDEF" evidence="6">
    <location>
        <begin position="236"/>
        <end position="377"/>
    </location>
</feature>
<organism evidence="7 8">
    <name type="scientific">Kushneria phyllosphaerae</name>
    <dbReference type="NCBI Taxonomy" id="2100822"/>
    <lineage>
        <taxon>Bacteria</taxon>
        <taxon>Pseudomonadati</taxon>
        <taxon>Pseudomonadota</taxon>
        <taxon>Gammaproteobacteria</taxon>
        <taxon>Oceanospirillales</taxon>
        <taxon>Halomonadaceae</taxon>
        <taxon>Kushneria</taxon>
    </lineage>
</organism>
<feature type="region of interest" description="Disordered" evidence="4">
    <location>
        <begin position="392"/>
        <end position="413"/>
    </location>
</feature>
<evidence type="ECO:0000313" key="8">
    <source>
        <dbReference type="Proteomes" id="UP000244934"/>
    </source>
</evidence>
<proteinExistence type="predicted"/>
<feature type="transmembrane region" description="Helical" evidence="5">
    <location>
        <begin position="95"/>
        <end position="122"/>
    </location>
</feature>
<dbReference type="FunFam" id="3.30.70.270:FF:000001">
    <property type="entry name" value="Diguanylate cyclase domain protein"/>
    <property type="match status" value="1"/>
</dbReference>
<gene>
    <name evidence="7" type="primary">cph2_2</name>
    <name evidence="7" type="ORF">KSP9073_01783</name>
</gene>
<dbReference type="GO" id="GO:0052621">
    <property type="term" value="F:diguanylate cyclase activity"/>
    <property type="evidence" value="ECO:0007669"/>
    <property type="project" value="UniProtKB-EC"/>
</dbReference>
<dbReference type="PANTHER" id="PTHR45138">
    <property type="entry name" value="REGULATORY COMPONENTS OF SENSORY TRANSDUCTION SYSTEM"/>
    <property type="match status" value="1"/>
</dbReference>
<comment type="cofactor">
    <cofactor evidence="1">
        <name>Mg(2+)</name>
        <dbReference type="ChEBI" id="CHEBI:18420"/>
    </cofactor>
</comment>
<dbReference type="InterPro" id="IPR029787">
    <property type="entry name" value="Nucleotide_cyclase"/>
</dbReference>
<protein>
    <recommendedName>
        <fullName evidence="2">diguanylate cyclase</fullName>
        <ecNumber evidence="2">2.7.7.65</ecNumber>
    </recommendedName>
</protein>
<evidence type="ECO:0000313" key="7">
    <source>
        <dbReference type="EMBL" id="SPJ33762.1"/>
    </source>
</evidence>
<keyword evidence="5" id="KW-1133">Transmembrane helix</keyword>
<keyword evidence="5" id="KW-0472">Membrane</keyword>
<dbReference type="Pfam" id="PF20967">
    <property type="entry name" value="MASE7"/>
    <property type="match status" value="1"/>
</dbReference>
<dbReference type="SUPFAM" id="SSF55073">
    <property type="entry name" value="Nucleotide cyclase"/>
    <property type="match status" value="1"/>
</dbReference>
<dbReference type="Pfam" id="PF00990">
    <property type="entry name" value="GGDEF"/>
    <property type="match status" value="1"/>
</dbReference>
<feature type="transmembrane region" description="Helical" evidence="5">
    <location>
        <begin position="164"/>
        <end position="184"/>
    </location>
</feature>
<sequence>MINTIKKIWAPGVSGHPLRVRRQIALCNQVGLFGAAATIPYQLFYYCYDFAAYRHVFNANIFFMVIYLSVLLLNYHRWHNTASHVLLLNGCTQLFVVTLFVGNGAGVNLFYFTLAAVLIFLYQRLSIRVYAAVMTLFGTLYLVTHFLFTSADVPTPIPLPWRDVMYVGSVVGSLVLSGVVLYLFRQQIDHAEGELMLSNRYLETLSNTDPLTGLANRRALDAALEREWLRLARRQQALSVIMFDIDHFKPFNDRYGHDGGDRCLQQIARAAKGVVSRAPDLLVRYGGEEFAVVLPDTDEAGALQLAQRLCTTVETLNIPNESLGVGACITISVGVSSITYITPDAHHYGGAHLLKRADEALYQAKENGRNQVVYRAYGCPQSKGIERLNKAGTSFSNTGHAVPEPRNNSTPEL</sequence>
<comment type="catalytic activity">
    <reaction evidence="3">
        <text>2 GTP = 3',3'-c-di-GMP + 2 diphosphate</text>
        <dbReference type="Rhea" id="RHEA:24898"/>
        <dbReference type="ChEBI" id="CHEBI:33019"/>
        <dbReference type="ChEBI" id="CHEBI:37565"/>
        <dbReference type="ChEBI" id="CHEBI:58805"/>
        <dbReference type="EC" id="2.7.7.65"/>
    </reaction>
</comment>
<accession>A0A2R8CLP9</accession>
<dbReference type="PROSITE" id="PS50887">
    <property type="entry name" value="GGDEF"/>
    <property type="match status" value="1"/>
</dbReference>
<feature type="transmembrane region" description="Helical" evidence="5">
    <location>
        <begin position="56"/>
        <end position="75"/>
    </location>
</feature>
<evidence type="ECO:0000256" key="1">
    <source>
        <dbReference type="ARBA" id="ARBA00001946"/>
    </source>
</evidence>
<keyword evidence="5" id="KW-0812">Transmembrane</keyword>
<dbReference type="OrthoDB" id="73375at2"/>
<dbReference type="PANTHER" id="PTHR45138:SF9">
    <property type="entry name" value="DIGUANYLATE CYCLASE DGCM-RELATED"/>
    <property type="match status" value="1"/>
</dbReference>
<dbReference type="InterPro" id="IPR048432">
    <property type="entry name" value="MASE7"/>
</dbReference>
<dbReference type="EMBL" id="ONZI01000002">
    <property type="protein sequence ID" value="SPJ33762.1"/>
    <property type="molecule type" value="Genomic_DNA"/>
</dbReference>
<feature type="transmembrane region" description="Helical" evidence="5">
    <location>
        <begin position="129"/>
        <end position="148"/>
    </location>
</feature>
<dbReference type="AlphaFoldDB" id="A0A2R8CLP9"/>